<evidence type="ECO:0000313" key="3">
    <source>
        <dbReference type="Proteomes" id="UP000044602"/>
    </source>
</evidence>
<dbReference type="AlphaFoldDB" id="A0A0G4LZ03"/>
<evidence type="ECO:0000313" key="4">
    <source>
        <dbReference type="Proteomes" id="UP000045706"/>
    </source>
</evidence>
<organism evidence="2 3">
    <name type="scientific">Verticillium longisporum</name>
    <name type="common">Verticillium dahliae var. longisporum</name>
    <dbReference type="NCBI Taxonomy" id="100787"/>
    <lineage>
        <taxon>Eukaryota</taxon>
        <taxon>Fungi</taxon>
        <taxon>Dikarya</taxon>
        <taxon>Ascomycota</taxon>
        <taxon>Pezizomycotina</taxon>
        <taxon>Sordariomycetes</taxon>
        <taxon>Hypocreomycetidae</taxon>
        <taxon>Glomerellales</taxon>
        <taxon>Plectosphaerellaceae</taxon>
        <taxon>Verticillium</taxon>
    </lineage>
</organism>
<dbReference type="EMBL" id="CVQH01020352">
    <property type="protein sequence ID" value="CRK27293.1"/>
    <property type="molecule type" value="Genomic_DNA"/>
</dbReference>
<dbReference type="PROSITE" id="PS51257">
    <property type="entry name" value="PROKAR_LIPOPROTEIN"/>
    <property type="match status" value="1"/>
</dbReference>
<proteinExistence type="predicted"/>
<protein>
    <submittedName>
        <fullName evidence="2">Uncharacterized protein</fullName>
    </submittedName>
</protein>
<evidence type="ECO:0000313" key="1">
    <source>
        <dbReference type="EMBL" id="CRK19857.1"/>
    </source>
</evidence>
<dbReference type="Proteomes" id="UP000045706">
    <property type="component" value="Unassembled WGS sequence"/>
</dbReference>
<keyword evidence="3" id="KW-1185">Reference proteome</keyword>
<dbReference type="Proteomes" id="UP000044602">
    <property type="component" value="Unassembled WGS sequence"/>
</dbReference>
<dbReference type="EMBL" id="CVQI01010446">
    <property type="protein sequence ID" value="CRK19857.1"/>
    <property type="molecule type" value="Genomic_DNA"/>
</dbReference>
<evidence type="ECO:0000313" key="2">
    <source>
        <dbReference type="EMBL" id="CRK27293.1"/>
    </source>
</evidence>
<reference evidence="3 4" key="1">
    <citation type="submission" date="2015-05" db="EMBL/GenBank/DDBJ databases">
        <authorList>
            <person name="Fogelqvist Johan"/>
        </authorList>
    </citation>
    <scope>NUCLEOTIDE SEQUENCE [LARGE SCALE GENOMIC DNA]</scope>
    <source>
        <strain evidence="2">VL1</strain>
        <strain evidence="1">VL2</strain>
    </source>
</reference>
<sequence>MRRDAPSFRDEAIDRIRLLVLHEAGAGGQVLLGCLALCVARNAQAKKSGSEKAKYGTESSNRKVSAKLASSSLQGQAAGDVSRGGLLSASTGNAHWALGVRDQLGGWTTVKDRQS</sequence>
<name>A0A0G4LZ03_VERLO</name>
<accession>A0A0G4LZ03</accession>
<gene>
    <name evidence="2" type="ORF">BN1708_014750</name>
    <name evidence="1" type="ORF">BN1723_011989</name>
</gene>